<dbReference type="InterPro" id="IPR051609">
    <property type="entry name" value="NmrA/Isoflavone_reductase-like"/>
</dbReference>
<dbReference type="Pfam" id="PF13460">
    <property type="entry name" value="NAD_binding_10"/>
    <property type="match status" value="1"/>
</dbReference>
<dbReference type="PANTHER" id="PTHR47706">
    <property type="entry name" value="NMRA-LIKE FAMILY PROTEIN"/>
    <property type="match status" value="1"/>
</dbReference>
<evidence type="ECO:0000256" key="3">
    <source>
        <dbReference type="ARBA" id="ARBA00023002"/>
    </source>
</evidence>
<evidence type="ECO:0000256" key="1">
    <source>
        <dbReference type="ARBA" id="ARBA00005725"/>
    </source>
</evidence>
<proteinExistence type="inferred from homology"/>
<dbReference type="InterPro" id="IPR036291">
    <property type="entry name" value="NAD(P)-bd_dom_sf"/>
</dbReference>
<accession>A0A319CT37</accession>
<name>A0A319CT37_9EURO</name>
<reference evidence="5 6" key="1">
    <citation type="submission" date="2018-02" db="EMBL/GenBank/DDBJ databases">
        <title>The genomes of Aspergillus section Nigri reveals drivers in fungal speciation.</title>
        <authorList>
            <consortium name="DOE Joint Genome Institute"/>
            <person name="Vesth T.C."/>
            <person name="Nybo J."/>
            <person name="Theobald S."/>
            <person name="Brandl J."/>
            <person name="Frisvad J.C."/>
            <person name="Nielsen K.F."/>
            <person name="Lyhne E.K."/>
            <person name="Kogle M.E."/>
            <person name="Kuo A."/>
            <person name="Riley R."/>
            <person name="Clum A."/>
            <person name="Nolan M."/>
            <person name="Lipzen A."/>
            <person name="Salamov A."/>
            <person name="Henrissat B."/>
            <person name="Wiebenga A."/>
            <person name="De vries R.P."/>
            <person name="Grigoriev I.V."/>
            <person name="Mortensen U.H."/>
            <person name="Andersen M.R."/>
            <person name="Baker S.E."/>
        </authorList>
    </citation>
    <scope>NUCLEOTIDE SEQUENCE [LARGE SCALE GENOMIC DNA]</scope>
    <source>
        <strain evidence="5 6">CBS 707.79</strain>
    </source>
</reference>
<dbReference type="VEuPathDB" id="FungiDB:BO71DRAFT_365654"/>
<dbReference type="GO" id="GO:0016491">
    <property type="term" value="F:oxidoreductase activity"/>
    <property type="evidence" value="ECO:0007669"/>
    <property type="project" value="UniProtKB-KW"/>
</dbReference>
<keyword evidence="2" id="KW-0521">NADP</keyword>
<dbReference type="OrthoDB" id="9974981at2759"/>
<evidence type="ECO:0000259" key="4">
    <source>
        <dbReference type="Pfam" id="PF13460"/>
    </source>
</evidence>
<sequence length="320" mass="35561">MASDIRNVIVLGATGNVGREIIKALLTTDPPFNVTAARRQNPSTSSPWPFPPNTRLKEVTVDYASVTSLKQTFINQHAVIEAFNPSMAIYQDRIVQAAVETNTIKHIITPDFSSDTFSKVNKELLIFEPKIKAQTALESLIQQRSDLHWTAIIAGPFFDWAIPKSLFWINPTTHEVTNFGSGDQRISMSTLDMVGRATLAVLRNPASFQDRPAYFADYTVSSNELLAMLQDMDAGKADAEPWVANSIALDGWLSMAKQLWEKDTEDGVEDRLNSTAYRMLGTYGLFEEGNRYGADFGDRVEVGFGVDETVFRQVLGRLVG</sequence>
<dbReference type="Gene3D" id="3.90.25.10">
    <property type="entry name" value="UDP-galactose 4-epimerase, domain 1"/>
    <property type="match status" value="1"/>
</dbReference>
<keyword evidence="3" id="KW-0560">Oxidoreductase</keyword>
<protein>
    <submittedName>
        <fullName evidence="5">NAD(P)-binding protein</fullName>
    </submittedName>
</protein>
<dbReference type="EMBL" id="KZ826106">
    <property type="protein sequence ID" value="PYH88314.1"/>
    <property type="molecule type" value="Genomic_DNA"/>
</dbReference>
<organism evidence="5 6">
    <name type="scientific">Aspergillus ellipticus CBS 707.79</name>
    <dbReference type="NCBI Taxonomy" id="1448320"/>
    <lineage>
        <taxon>Eukaryota</taxon>
        <taxon>Fungi</taxon>
        <taxon>Dikarya</taxon>
        <taxon>Ascomycota</taxon>
        <taxon>Pezizomycotina</taxon>
        <taxon>Eurotiomycetes</taxon>
        <taxon>Eurotiomycetidae</taxon>
        <taxon>Eurotiales</taxon>
        <taxon>Aspergillaceae</taxon>
        <taxon>Aspergillus</taxon>
        <taxon>Aspergillus subgen. Circumdati</taxon>
    </lineage>
</organism>
<dbReference type="Proteomes" id="UP000247810">
    <property type="component" value="Unassembled WGS sequence"/>
</dbReference>
<dbReference type="Gene3D" id="3.40.50.720">
    <property type="entry name" value="NAD(P)-binding Rossmann-like Domain"/>
    <property type="match status" value="1"/>
</dbReference>
<gene>
    <name evidence="5" type="ORF">BO71DRAFT_365654</name>
</gene>
<evidence type="ECO:0000256" key="2">
    <source>
        <dbReference type="ARBA" id="ARBA00022857"/>
    </source>
</evidence>
<evidence type="ECO:0000313" key="6">
    <source>
        <dbReference type="Proteomes" id="UP000247810"/>
    </source>
</evidence>
<dbReference type="PANTHER" id="PTHR47706:SF9">
    <property type="entry name" value="NMRA-LIKE DOMAIN-CONTAINING PROTEIN-RELATED"/>
    <property type="match status" value="1"/>
</dbReference>
<dbReference type="InterPro" id="IPR016040">
    <property type="entry name" value="NAD(P)-bd_dom"/>
</dbReference>
<dbReference type="SUPFAM" id="SSF51735">
    <property type="entry name" value="NAD(P)-binding Rossmann-fold domains"/>
    <property type="match status" value="1"/>
</dbReference>
<feature type="domain" description="NAD(P)-binding" evidence="4">
    <location>
        <begin position="12"/>
        <end position="159"/>
    </location>
</feature>
<evidence type="ECO:0000313" key="5">
    <source>
        <dbReference type="EMBL" id="PYH88314.1"/>
    </source>
</evidence>
<comment type="similarity">
    <text evidence="1">Belongs to the NmrA-type oxidoreductase family. Isoflavone reductase subfamily.</text>
</comment>
<dbReference type="AlphaFoldDB" id="A0A319CT37"/>
<keyword evidence="6" id="KW-1185">Reference proteome</keyword>